<dbReference type="Proteomes" id="UP001234989">
    <property type="component" value="Chromosome 6"/>
</dbReference>
<protein>
    <submittedName>
        <fullName evidence="2">Uncharacterized protein</fullName>
    </submittedName>
</protein>
<evidence type="ECO:0000313" key="2">
    <source>
        <dbReference type="EMBL" id="WMV33355.1"/>
    </source>
</evidence>
<feature type="region of interest" description="Disordered" evidence="1">
    <location>
        <begin position="16"/>
        <end position="39"/>
    </location>
</feature>
<feature type="region of interest" description="Disordered" evidence="1">
    <location>
        <begin position="62"/>
        <end position="84"/>
    </location>
</feature>
<keyword evidence="3" id="KW-1185">Reference proteome</keyword>
<name>A0AAF0TZB3_SOLVR</name>
<feature type="compositionally biased region" description="Polar residues" evidence="1">
    <location>
        <begin position="62"/>
        <end position="76"/>
    </location>
</feature>
<sequence length="84" mass="8659">MSFLKGLVGPGVLPFVQATQAPDNPPVARTAPKTGGTGGNDVFFRPLLGSVMTKALAKRAKNSGNFAGSYSRSSGRPTLEAKPI</sequence>
<dbReference type="EMBL" id="CP133617">
    <property type="protein sequence ID" value="WMV33355.1"/>
    <property type="molecule type" value="Genomic_DNA"/>
</dbReference>
<evidence type="ECO:0000256" key="1">
    <source>
        <dbReference type="SAM" id="MobiDB-lite"/>
    </source>
</evidence>
<proteinExistence type="predicted"/>
<accession>A0AAF0TZB3</accession>
<evidence type="ECO:0000313" key="3">
    <source>
        <dbReference type="Proteomes" id="UP001234989"/>
    </source>
</evidence>
<organism evidence="2 3">
    <name type="scientific">Solanum verrucosum</name>
    <dbReference type="NCBI Taxonomy" id="315347"/>
    <lineage>
        <taxon>Eukaryota</taxon>
        <taxon>Viridiplantae</taxon>
        <taxon>Streptophyta</taxon>
        <taxon>Embryophyta</taxon>
        <taxon>Tracheophyta</taxon>
        <taxon>Spermatophyta</taxon>
        <taxon>Magnoliopsida</taxon>
        <taxon>eudicotyledons</taxon>
        <taxon>Gunneridae</taxon>
        <taxon>Pentapetalae</taxon>
        <taxon>asterids</taxon>
        <taxon>lamiids</taxon>
        <taxon>Solanales</taxon>
        <taxon>Solanaceae</taxon>
        <taxon>Solanoideae</taxon>
        <taxon>Solaneae</taxon>
        <taxon>Solanum</taxon>
    </lineage>
</organism>
<gene>
    <name evidence="2" type="ORF">MTR67_026740</name>
</gene>
<reference evidence="2" key="1">
    <citation type="submission" date="2023-08" db="EMBL/GenBank/DDBJ databases">
        <title>A de novo genome assembly of Solanum verrucosum Schlechtendal, a Mexican diploid species geographically isolated from the other diploid A-genome species in potato relatives.</title>
        <authorList>
            <person name="Hosaka K."/>
        </authorList>
    </citation>
    <scope>NUCLEOTIDE SEQUENCE</scope>
    <source>
        <tissue evidence="2">Young leaves</tissue>
    </source>
</reference>
<dbReference type="AlphaFoldDB" id="A0AAF0TZB3"/>